<comment type="subcellular location">
    <subcellularLocation>
        <location evidence="1">Membrane</location>
        <topology evidence="1">Multi-pass membrane protein</topology>
    </subcellularLocation>
</comment>
<evidence type="ECO:0000256" key="2">
    <source>
        <dbReference type="ARBA" id="ARBA00022692"/>
    </source>
</evidence>
<name>A0ABR3P3M2_9PEZI</name>
<evidence type="ECO:0000313" key="7">
    <source>
        <dbReference type="EMBL" id="KAL1297323.1"/>
    </source>
</evidence>
<gene>
    <name evidence="7" type="ORF">AAFC00_004871</name>
</gene>
<evidence type="ECO:0000313" key="8">
    <source>
        <dbReference type="Proteomes" id="UP001562354"/>
    </source>
</evidence>
<dbReference type="InterPro" id="IPR036259">
    <property type="entry name" value="MFS_trans_sf"/>
</dbReference>
<feature type="transmembrane region" description="Helical" evidence="6">
    <location>
        <begin position="190"/>
        <end position="208"/>
    </location>
</feature>
<comment type="caution">
    <text evidence="7">The sequence shown here is derived from an EMBL/GenBank/DDBJ whole genome shotgun (WGS) entry which is preliminary data.</text>
</comment>
<feature type="transmembrane region" description="Helical" evidence="6">
    <location>
        <begin position="464"/>
        <end position="485"/>
    </location>
</feature>
<feature type="region of interest" description="Disordered" evidence="5">
    <location>
        <begin position="27"/>
        <end position="56"/>
    </location>
</feature>
<feature type="transmembrane region" description="Helical" evidence="6">
    <location>
        <begin position="409"/>
        <end position="428"/>
    </location>
</feature>
<feature type="transmembrane region" description="Helical" evidence="6">
    <location>
        <begin position="578"/>
        <end position="597"/>
    </location>
</feature>
<feature type="transmembrane region" description="Helical" evidence="6">
    <location>
        <begin position="217"/>
        <end position="235"/>
    </location>
</feature>
<evidence type="ECO:0000256" key="1">
    <source>
        <dbReference type="ARBA" id="ARBA00004141"/>
    </source>
</evidence>
<dbReference type="Proteomes" id="UP001562354">
    <property type="component" value="Unassembled WGS sequence"/>
</dbReference>
<dbReference type="PANTHER" id="PTHR23501:SF3">
    <property type="entry name" value="MAJOR FACILITATOR SUPERFAMILY (MFS) PROFILE DOMAIN-CONTAINING PROTEIN"/>
    <property type="match status" value="1"/>
</dbReference>
<keyword evidence="8" id="KW-1185">Reference proteome</keyword>
<dbReference type="InterPro" id="IPR011701">
    <property type="entry name" value="MFS"/>
</dbReference>
<dbReference type="PANTHER" id="PTHR23501">
    <property type="entry name" value="MAJOR FACILITATOR SUPERFAMILY"/>
    <property type="match status" value="1"/>
</dbReference>
<proteinExistence type="predicted"/>
<dbReference type="RefSeq" id="XP_069197005.1">
    <property type="nucleotide sequence ID" value="XM_069344577.1"/>
</dbReference>
<evidence type="ECO:0000256" key="5">
    <source>
        <dbReference type="SAM" id="MobiDB-lite"/>
    </source>
</evidence>
<dbReference type="SUPFAM" id="SSF103473">
    <property type="entry name" value="MFS general substrate transporter"/>
    <property type="match status" value="1"/>
</dbReference>
<feature type="transmembrane region" description="Helical" evidence="6">
    <location>
        <begin position="333"/>
        <end position="353"/>
    </location>
</feature>
<keyword evidence="4 6" id="KW-0472">Membrane</keyword>
<evidence type="ECO:0000256" key="3">
    <source>
        <dbReference type="ARBA" id="ARBA00022989"/>
    </source>
</evidence>
<sequence length="613" mass="67742">MRFRLRGLAKHIAGTDEREANSEIVDAIGNSRTSSGTDIESGDPEKRSSKEAGIVNADDVTDEKASDASIDASAQHGTQAVEAMTHVWGKKELILVYVLIWIIYFIMAFSSGIVGVLTPYVTSAFESHSLTPVVDIISTLIAGLWKLPYAKILDIWGRPQGFACMVASMTLGLIMMAACNNVKTYAAAQVFYYVGWNGIDFSFTIFIADTSKLRHRAFALAFVSSPYIATTWASGPAAERILATIGFRWGFGIWAIIMPVVCAPLFLIFWFNHLKADKMGLIPKRPSRGDFLQTVLYYGKEFDVIGLLLLSTGLSLFLLSFSIYTYQAEGWKSPMIICFIVFGILLTVAFAVWERFAPTTFVPWYLLKDRTVIFTYVMAGSLYTAWYIWNSYFYSLLIVLFDESVTNATYIGNIYTIGSCAWTLLLGVMMRYYGRVKHYALFFGVPVTILGVGLMIKFRQPDVNIGFIVMTQIFIAFGGGTLVICEQITVMAVCAHNAVSAVLACEAVVASIGSSIGLAIAGAMWTSIFPVKLAQNLPADSLADLDSIYGDITVQSSYPMGSPTRDAINLSYGQTQRLMLITATCLYSITLVSTMFWRDIDVKKMKQREKGLI</sequence>
<dbReference type="Pfam" id="PF07690">
    <property type="entry name" value="MFS_1"/>
    <property type="match status" value="1"/>
</dbReference>
<accession>A0ABR3P3M2</accession>
<reference evidence="7 8" key="1">
    <citation type="submission" date="2024-07" db="EMBL/GenBank/DDBJ databases">
        <title>Draft sequence of the Neodothiora populina.</title>
        <authorList>
            <person name="Drown D.D."/>
            <person name="Schuette U.S."/>
            <person name="Buechlein A.B."/>
            <person name="Rusch D.R."/>
            <person name="Winton L.W."/>
            <person name="Adams G.A."/>
        </authorList>
    </citation>
    <scope>NUCLEOTIDE SEQUENCE [LARGE SCALE GENOMIC DNA]</scope>
    <source>
        <strain evidence="7 8">CPC 39397</strain>
    </source>
</reference>
<keyword evidence="3 6" id="KW-1133">Transmembrane helix</keyword>
<feature type="transmembrane region" description="Helical" evidence="6">
    <location>
        <begin position="304"/>
        <end position="327"/>
    </location>
</feature>
<evidence type="ECO:0008006" key="9">
    <source>
        <dbReference type="Google" id="ProtNLM"/>
    </source>
</evidence>
<feature type="transmembrane region" description="Helical" evidence="6">
    <location>
        <begin position="161"/>
        <end position="178"/>
    </location>
</feature>
<evidence type="ECO:0000256" key="6">
    <source>
        <dbReference type="SAM" id="Phobius"/>
    </source>
</evidence>
<feature type="transmembrane region" description="Helical" evidence="6">
    <location>
        <begin position="94"/>
        <end position="117"/>
    </location>
</feature>
<protein>
    <recommendedName>
        <fullName evidence="9">Siderophore iron transporter</fullName>
    </recommendedName>
</protein>
<dbReference type="GeneID" id="95978571"/>
<evidence type="ECO:0000256" key="4">
    <source>
        <dbReference type="ARBA" id="ARBA00023136"/>
    </source>
</evidence>
<feature type="transmembrane region" description="Helical" evidence="6">
    <location>
        <begin position="247"/>
        <end position="271"/>
    </location>
</feature>
<feature type="transmembrane region" description="Helical" evidence="6">
    <location>
        <begin position="497"/>
        <end position="525"/>
    </location>
</feature>
<dbReference type="EMBL" id="JBFMKM010000016">
    <property type="protein sequence ID" value="KAL1297323.1"/>
    <property type="molecule type" value="Genomic_DNA"/>
</dbReference>
<dbReference type="Gene3D" id="1.20.1250.20">
    <property type="entry name" value="MFS general substrate transporter like domains"/>
    <property type="match status" value="2"/>
</dbReference>
<organism evidence="7 8">
    <name type="scientific">Neodothiora populina</name>
    <dbReference type="NCBI Taxonomy" id="2781224"/>
    <lineage>
        <taxon>Eukaryota</taxon>
        <taxon>Fungi</taxon>
        <taxon>Dikarya</taxon>
        <taxon>Ascomycota</taxon>
        <taxon>Pezizomycotina</taxon>
        <taxon>Dothideomycetes</taxon>
        <taxon>Dothideomycetidae</taxon>
        <taxon>Dothideales</taxon>
        <taxon>Dothioraceae</taxon>
        <taxon>Neodothiora</taxon>
    </lineage>
</organism>
<keyword evidence="2 6" id="KW-0812">Transmembrane</keyword>
<feature type="transmembrane region" description="Helical" evidence="6">
    <location>
        <begin position="440"/>
        <end position="458"/>
    </location>
</feature>
<feature type="transmembrane region" description="Helical" evidence="6">
    <location>
        <begin position="373"/>
        <end position="389"/>
    </location>
</feature>